<keyword evidence="1" id="KW-0472">Membrane</keyword>
<keyword evidence="3" id="KW-1185">Reference proteome</keyword>
<comment type="caution">
    <text evidence="2">The sequence shown here is derived from an EMBL/GenBank/DDBJ whole genome shotgun (WGS) entry which is preliminary data.</text>
</comment>
<feature type="transmembrane region" description="Helical" evidence="1">
    <location>
        <begin position="337"/>
        <end position="354"/>
    </location>
</feature>
<evidence type="ECO:0000256" key="1">
    <source>
        <dbReference type="SAM" id="Phobius"/>
    </source>
</evidence>
<feature type="transmembrane region" description="Helical" evidence="1">
    <location>
        <begin position="181"/>
        <end position="209"/>
    </location>
</feature>
<gene>
    <name evidence="2" type="ORF">OMW55_10780</name>
</gene>
<reference evidence="2 3" key="1">
    <citation type="submission" date="2022-10" db="EMBL/GenBank/DDBJ databases">
        <title>Sphingomonas sp.</title>
        <authorList>
            <person name="Jin C."/>
        </authorList>
    </citation>
    <scope>NUCLEOTIDE SEQUENCE [LARGE SCALE GENOMIC DNA]</scope>
    <source>
        <strain evidence="2 3">BN140010</strain>
    </source>
</reference>
<protein>
    <recommendedName>
        <fullName evidence="4">Glycosyltransferase RgtA/B/C/D-like domain-containing protein</fullName>
    </recommendedName>
</protein>
<sequence length="472" mass="52516">MATAAASIDQSGSREGSWWRGPAAVWAVALLGALILLIHPRRLFGDGDTGWHLGAGNWILRTGTIPHVDPFSFTFRGAPWTAHEWLAEILMSGAFRLAGWNGLTVLFTLVATCTLLLVGCELLRWLPPRWAGAGLFAAACTAVPMVHARPHMLGWLLFAGWLILLLHARERRGLPPWWAPLLMAIWANLHASYILGLGIAGLFTLEALIDHRREPATALRWAAWGLLALAATTLTPLGLQGFLYPFQVKDMKVLAIITEWRPTRLPDDAPFLFYAALFWAFVATRWRRFPPLRLLLLAGLFGLALLHVRHQPLFGLTAALVAAPLFGQPQAKPHMRWGWVVGVLAVLAGARLLVPWQMPDTAEYPLTLINRLPPDLRSRPVLNDYSMGGPLIMSGIAPAIDGRADMYGDDFSFAHLAMQNGGMPKFRAFVRRWDVRWTILTRDSPLAAKLNREPGWRRYAATRDAVVHVRTR</sequence>
<feature type="transmembrane region" description="Helical" evidence="1">
    <location>
        <begin position="265"/>
        <end position="283"/>
    </location>
</feature>
<proteinExistence type="predicted"/>
<keyword evidence="1" id="KW-0812">Transmembrane</keyword>
<feature type="transmembrane region" description="Helical" evidence="1">
    <location>
        <begin position="130"/>
        <end position="146"/>
    </location>
</feature>
<dbReference type="RefSeq" id="WP_264883066.1">
    <property type="nucleotide sequence ID" value="NZ_JAPDOB010000002.1"/>
</dbReference>
<evidence type="ECO:0000313" key="2">
    <source>
        <dbReference type="EMBL" id="MCW3798286.1"/>
    </source>
</evidence>
<feature type="transmembrane region" description="Helical" evidence="1">
    <location>
        <begin position="21"/>
        <end position="39"/>
    </location>
</feature>
<accession>A0ABT3JH19</accession>
<evidence type="ECO:0000313" key="3">
    <source>
        <dbReference type="Proteomes" id="UP001526246"/>
    </source>
</evidence>
<name>A0ABT3JH19_9SPHN</name>
<dbReference type="EMBL" id="JAPDOB010000002">
    <property type="protein sequence ID" value="MCW3798286.1"/>
    <property type="molecule type" value="Genomic_DNA"/>
</dbReference>
<dbReference type="Proteomes" id="UP001526246">
    <property type="component" value="Unassembled WGS sequence"/>
</dbReference>
<feature type="transmembrane region" description="Helical" evidence="1">
    <location>
        <begin position="98"/>
        <end position="118"/>
    </location>
</feature>
<evidence type="ECO:0008006" key="4">
    <source>
        <dbReference type="Google" id="ProtNLM"/>
    </source>
</evidence>
<organism evidence="2 3">
    <name type="scientific">Sphingomonas arvum</name>
    <dbReference type="NCBI Taxonomy" id="2992113"/>
    <lineage>
        <taxon>Bacteria</taxon>
        <taxon>Pseudomonadati</taxon>
        <taxon>Pseudomonadota</taxon>
        <taxon>Alphaproteobacteria</taxon>
        <taxon>Sphingomonadales</taxon>
        <taxon>Sphingomonadaceae</taxon>
        <taxon>Sphingomonas</taxon>
    </lineage>
</organism>
<keyword evidence="1" id="KW-1133">Transmembrane helix</keyword>
<feature type="transmembrane region" description="Helical" evidence="1">
    <location>
        <begin position="221"/>
        <end position="244"/>
    </location>
</feature>
<feature type="transmembrane region" description="Helical" evidence="1">
    <location>
        <begin position="289"/>
        <end position="306"/>
    </location>
</feature>